<keyword evidence="3" id="KW-1185">Reference proteome</keyword>
<dbReference type="AlphaFoldDB" id="A0A8T0TNH4"/>
<accession>A0A8T0TNH4</accession>
<evidence type="ECO:0000313" key="2">
    <source>
        <dbReference type="EMBL" id="KAG2610563.1"/>
    </source>
</evidence>
<sequence>MLSPPPPLCPLPPQGGGSPSGMAVPRPGTGTLSKGAWRWRRIGDGIAQMNAGIAWRWRRPGAAATTVSSPAFISFGCLLSGNLNYSAGRRVRHVLAVLVAEQKQQPRRRAGVPDGASAGGGRRVPARRLRHLHRGGRRGGGRPQLPALPPRRRRRGGGGGGVVPPRAVAPAPTN</sequence>
<proteinExistence type="predicted"/>
<organism evidence="2 3">
    <name type="scientific">Panicum virgatum</name>
    <name type="common">Blackwell switchgrass</name>
    <dbReference type="NCBI Taxonomy" id="38727"/>
    <lineage>
        <taxon>Eukaryota</taxon>
        <taxon>Viridiplantae</taxon>
        <taxon>Streptophyta</taxon>
        <taxon>Embryophyta</taxon>
        <taxon>Tracheophyta</taxon>
        <taxon>Spermatophyta</taxon>
        <taxon>Magnoliopsida</taxon>
        <taxon>Liliopsida</taxon>
        <taxon>Poales</taxon>
        <taxon>Poaceae</taxon>
        <taxon>PACMAD clade</taxon>
        <taxon>Panicoideae</taxon>
        <taxon>Panicodae</taxon>
        <taxon>Paniceae</taxon>
        <taxon>Panicinae</taxon>
        <taxon>Panicum</taxon>
        <taxon>Panicum sect. Hiantes</taxon>
    </lineage>
</organism>
<reference evidence="2" key="1">
    <citation type="submission" date="2020-05" db="EMBL/GenBank/DDBJ databases">
        <title>WGS assembly of Panicum virgatum.</title>
        <authorList>
            <person name="Lovell J.T."/>
            <person name="Jenkins J."/>
            <person name="Shu S."/>
            <person name="Juenger T.E."/>
            <person name="Schmutz J."/>
        </authorList>
    </citation>
    <scope>NUCLEOTIDE SEQUENCE</scope>
    <source>
        <strain evidence="2">AP13</strain>
    </source>
</reference>
<evidence type="ECO:0000313" key="3">
    <source>
        <dbReference type="Proteomes" id="UP000823388"/>
    </source>
</evidence>
<feature type="region of interest" description="Disordered" evidence="1">
    <location>
        <begin position="103"/>
        <end position="174"/>
    </location>
</feature>
<comment type="caution">
    <text evidence="2">The sequence shown here is derived from an EMBL/GenBank/DDBJ whole genome shotgun (WGS) entry which is preliminary data.</text>
</comment>
<feature type="compositionally biased region" description="Pro residues" evidence="1">
    <location>
        <begin position="1"/>
        <end position="13"/>
    </location>
</feature>
<evidence type="ECO:0000256" key="1">
    <source>
        <dbReference type="SAM" id="MobiDB-lite"/>
    </source>
</evidence>
<dbReference type="EMBL" id="CM029043">
    <property type="protein sequence ID" value="KAG2610563.1"/>
    <property type="molecule type" value="Genomic_DNA"/>
</dbReference>
<feature type="region of interest" description="Disordered" evidence="1">
    <location>
        <begin position="1"/>
        <end position="34"/>
    </location>
</feature>
<gene>
    <name evidence="2" type="ORF">PVAP13_4KG199681</name>
</gene>
<name>A0A8T0TNH4_PANVG</name>
<protein>
    <submittedName>
        <fullName evidence="2">Uncharacterized protein</fullName>
    </submittedName>
</protein>
<feature type="compositionally biased region" description="Low complexity" evidence="1">
    <location>
        <begin position="163"/>
        <end position="174"/>
    </location>
</feature>
<feature type="compositionally biased region" description="Basic residues" evidence="1">
    <location>
        <begin position="124"/>
        <end position="140"/>
    </location>
</feature>
<dbReference type="Proteomes" id="UP000823388">
    <property type="component" value="Chromosome 4K"/>
</dbReference>